<dbReference type="InterPro" id="IPR013785">
    <property type="entry name" value="Aldolase_TIM"/>
</dbReference>
<reference evidence="6 7" key="1">
    <citation type="submission" date="2024-04" db="EMBL/GenBank/DDBJ databases">
        <title>Polymorphospora sp. isolated from Baiyangdian Lake in Xiong'an New Area.</title>
        <authorList>
            <person name="Zhang X."/>
            <person name="Liu J."/>
        </authorList>
    </citation>
    <scope>NUCLEOTIDE SEQUENCE [LARGE SCALE GENOMIC DNA]</scope>
    <source>
        <strain evidence="6 7">2-325</strain>
    </source>
</reference>
<gene>
    <name evidence="6" type="ORF">AAFH96_06655</name>
</gene>
<accession>A0ABV5CLB1</accession>
<feature type="domain" description="Radical SAM core" evidence="5">
    <location>
        <begin position="32"/>
        <end position="244"/>
    </location>
</feature>
<dbReference type="RefSeq" id="WP_375733493.1">
    <property type="nucleotide sequence ID" value="NZ_JBCGDC010000013.1"/>
</dbReference>
<dbReference type="SFLD" id="SFLDG01067">
    <property type="entry name" value="SPASM/twitch_domain_containing"/>
    <property type="match status" value="1"/>
</dbReference>
<dbReference type="SFLD" id="SFLDS00029">
    <property type="entry name" value="Radical_SAM"/>
    <property type="match status" value="1"/>
</dbReference>
<evidence type="ECO:0000256" key="1">
    <source>
        <dbReference type="ARBA" id="ARBA00022691"/>
    </source>
</evidence>
<dbReference type="EMBL" id="JBCGDC010000013">
    <property type="protein sequence ID" value="MFB6392789.1"/>
    <property type="molecule type" value="Genomic_DNA"/>
</dbReference>
<dbReference type="InterPro" id="IPR007197">
    <property type="entry name" value="rSAM"/>
</dbReference>
<organism evidence="6 7">
    <name type="scientific">Polymorphospora lycopeni</name>
    <dbReference type="NCBI Taxonomy" id="3140240"/>
    <lineage>
        <taxon>Bacteria</taxon>
        <taxon>Bacillati</taxon>
        <taxon>Actinomycetota</taxon>
        <taxon>Actinomycetes</taxon>
        <taxon>Micromonosporales</taxon>
        <taxon>Micromonosporaceae</taxon>
        <taxon>Polymorphospora</taxon>
    </lineage>
</organism>
<evidence type="ECO:0000256" key="2">
    <source>
        <dbReference type="ARBA" id="ARBA00022723"/>
    </source>
</evidence>
<dbReference type="PANTHER" id="PTHR11228:SF7">
    <property type="entry name" value="PQQA PEPTIDE CYCLASE"/>
    <property type="match status" value="1"/>
</dbReference>
<dbReference type="Proteomes" id="UP001582793">
    <property type="component" value="Unassembled WGS sequence"/>
</dbReference>
<name>A0ABV5CLB1_9ACTN</name>
<dbReference type="PROSITE" id="PS51918">
    <property type="entry name" value="RADICAL_SAM"/>
    <property type="match status" value="1"/>
</dbReference>
<evidence type="ECO:0000313" key="7">
    <source>
        <dbReference type="Proteomes" id="UP001582793"/>
    </source>
</evidence>
<keyword evidence="3" id="KW-0408">Iron</keyword>
<protein>
    <submittedName>
        <fullName evidence="6">Radical SAM protein</fullName>
    </submittedName>
</protein>
<keyword evidence="7" id="KW-1185">Reference proteome</keyword>
<dbReference type="InterPro" id="IPR050377">
    <property type="entry name" value="Radical_SAM_PqqE_MftC-like"/>
</dbReference>
<dbReference type="SUPFAM" id="SSF102114">
    <property type="entry name" value="Radical SAM enzymes"/>
    <property type="match status" value="1"/>
</dbReference>
<dbReference type="CDD" id="cd01335">
    <property type="entry name" value="Radical_SAM"/>
    <property type="match status" value="1"/>
</dbReference>
<comment type="caution">
    <text evidence="6">The sequence shown here is derived from an EMBL/GenBank/DDBJ whole genome shotgun (WGS) entry which is preliminary data.</text>
</comment>
<dbReference type="Pfam" id="PF04055">
    <property type="entry name" value="Radical_SAM"/>
    <property type="match status" value="1"/>
</dbReference>
<dbReference type="Gene3D" id="3.20.20.70">
    <property type="entry name" value="Aldolase class I"/>
    <property type="match status" value="1"/>
</dbReference>
<proteinExistence type="predicted"/>
<evidence type="ECO:0000313" key="6">
    <source>
        <dbReference type="EMBL" id="MFB6392789.1"/>
    </source>
</evidence>
<sequence>MAPLPANQDLLRGAGGGIPAEAVDAGLRWLRAGGPAPRPLSVHLDVTLRCAARCTHCAQWTWKERPDLDPARIDLLIATLQRWRVRTVTLGGGNPLLHPHLDRIAYGLRAAGIRVGLISEGGVPITPQTVRLVDECLSWIRFSIDGASREVHDRIRGVEGLFDTTTAGIRGLRAADTGAAVGVNFVVQRRNMHQIGPMVTLARQLDVDVLLFKLPHGSDPRRRYVPTAAEWSGIRDEVAGLAGALPDRPRTNLVRFAALLDELDATDVATGRPVRGHYLRHAARCFVPLFFLVIDPIGDVYPCDYLQADTRTETDDAWRSRPAYRAGNVFDDGDAVLDRLGDLLRATVHELPGAGHHECGTCTRFFQMNTALTAGRTGGPAPGGAAAPFL</sequence>
<dbReference type="InterPro" id="IPR058240">
    <property type="entry name" value="rSAM_sf"/>
</dbReference>
<evidence type="ECO:0000256" key="3">
    <source>
        <dbReference type="ARBA" id="ARBA00023004"/>
    </source>
</evidence>
<keyword evidence="2" id="KW-0479">Metal-binding</keyword>
<evidence type="ECO:0000259" key="5">
    <source>
        <dbReference type="PROSITE" id="PS51918"/>
    </source>
</evidence>
<dbReference type="PANTHER" id="PTHR11228">
    <property type="entry name" value="RADICAL SAM DOMAIN PROTEIN"/>
    <property type="match status" value="1"/>
</dbReference>
<evidence type="ECO:0000256" key="4">
    <source>
        <dbReference type="ARBA" id="ARBA00023014"/>
    </source>
</evidence>
<keyword evidence="4" id="KW-0411">Iron-sulfur</keyword>
<keyword evidence="1" id="KW-0949">S-adenosyl-L-methionine</keyword>